<dbReference type="PANTHER" id="PTHR46869:SF6">
    <property type="entry name" value="C2H2-TYPE DOMAIN-CONTAINING PROTEIN"/>
    <property type="match status" value="1"/>
</dbReference>
<dbReference type="Gene3D" id="3.30.160.60">
    <property type="entry name" value="Classic Zinc Finger"/>
    <property type="match status" value="2"/>
</dbReference>
<reference evidence="4" key="1">
    <citation type="journal article" date="2023" name="Plant Biotechnol. J.">
        <title>Chromosome-level wild Hevea brasiliensis genome provides new tools for genomic-assisted breeding and valuable loci to elevate rubber yield.</title>
        <authorList>
            <person name="Cheng H."/>
            <person name="Song X."/>
            <person name="Hu Y."/>
            <person name="Wu T."/>
            <person name="Yang Q."/>
            <person name="An Z."/>
            <person name="Feng S."/>
            <person name="Deng Z."/>
            <person name="Wu W."/>
            <person name="Zeng X."/>
            <person name="Tu M."/>
            <person name="Wang X."/>
            <person name="Huang H."/>
        </authorList>
    </citation>
    <scope>NUCLEOTIDE SEQUENCE</scope>
    <source>
        <strain evidence="4">MT/VB/25A 57/8</strain>
    </source>
</reference>
<name>A0ABQ9KJF7_HEVBR</name>
<accession>A0ABQ9KJF7</accession>
<dbReference type="InterPro" id="IPR013087">
    <property type="entry name" value="Znf_C2H2_type"/>
</dbReference>
<feature type="compositionally biased region" description="Basic residues" evidence="2">
    <location>
        <begin position="160"/>
        <end position="170"/>
    </location>
</feature>
<dbReference type="PANTHER" id="PTHR46869">
    <property type="entry name" value="C2H2-LIKE ZINC FINGER PROTEIN"/>
    <property type="match status" value="1"/>
</dbReference>
<feature type="domain" description="C2H2-type" evidence="3">
    <location>
        <begin position="9"/>
        <end position="31"/>
    </location>
</feature>
<evidence type="ECO:0000256" key="2">
    <source>
        <dbReference type="SAM" id="MobiDB-lite"/>
    </source>
</evidence>
<protein>
    <recommendedName>
        <fullName evidence="3">C2H2-type domain-containing protein</fullName>
    </recommendedName>
</protein>
<dbReference type="Pfam" id="PF13912">
    <property type="entry name" value="zf-C2H2_6"/>
    <property type="match status" value="4"/>
</dbReference>
<feature type="region of interest" description="Disordered" evidence="2">
    <location>
        <begin position="124"/>
        <end position="170"/>
    </location>
</feature>
<keyword evidence="1" id="KW-0863">Zinc-finger</keyword>
<evidence type="ECO:0000256" key="1">
    <source>
        <dbReference type="PROSITE-ProRule" id="PRU00042"/>
    </source>
</evidence>
<evidence type="ECO:0000259" key="3">
    <source>
        <dbReference type="PROSITE" id="PS50157"/>
    </source>
</evidence>
<dbReference type="SUPFAM" id="SSF57667">
    <property type="entry name" value="beta-beta-alpha zinc fingers"/>
    <property type="match status" value="1"/>
</dbReference>
<evidence type="ECO:0000313" key="4">
    <source>
        <dbReference type="EMBL" id="KAJ9140528.1"/>
    </source>
</evidence>
<sequence>MEEDQELRHVCKFCSKSFSCGRSLGGHMRSHMINDISAQADGTKLTKKKLPSLPNDSGANNNTTCTETIGYGLRENPKKTWRLADHSSEDTSLLDKPCKECGKVFQSWKALFGHLKCHTLEKEKVSNDNSQEEQQDSWTSANNQKLLMDSQSDNETVAPNRRKRSKRRIRYMGAENSSSLSFANNTSSSVSEIEQEQEEVAMCLMMLSRDVGRWGGLNSVAESSDNNSVFLETSLVNSKTEGKPSVCIGTKTVKVKTLGKKLENGKFEDDEDFKVENRNSEFFASGNSRKGFGKSDKAKKSELDDERGPENSRVKLGKNLTRETNLDQAGMVPKYSSSKRKLSDTFDPELKSDYLKKITTNASDSEVCKNSDRNSRFECTTCNKVFHSYQALGGHRASRKKTKGCFASRIDSIETELPPDLTADSKLIKSIKNEISTDHLAIDCDNKAETSYGAKKSNGHECPICLKVFPSGQALGGHKRSHLVGVTETKKNQINAIQEPIPPIRDLLDLNLPAPVEEEGNGLMGFNPWWIGSSHKHESLVGLISN</sequence>
<dbReference type="EMBL" id="JARPOI010000017">
    <property type="protein sequence ID" value="KAJ9140528.1"/>
    <property type="molecule type" value="Genomic_DNA"/>
</dbReference>
<organism evidence="4 5">
    <name type="scientific">Hevea brasiliensis</name>
    <name type="common">Para rubber tree</name>
    <name type="synonym">Siphonia brasiliensis</name>
    <dbReference type="NCBI Taxonomy" id="3981"/>
    <lineage>
        <taxon>Eukaryota</taxon>
        <taxon>Viridiplantae</taxon>
        <taxon>Streptophyta</taxon>
        <taxon>Embryophyta</taxon>
        <taxon>Tracheophyta</taxon>
        <taxon>Spermatophyta</taxon>
        <taxon>Magnoliopsida</taxon>
        <taxon>eudicotyledons</taxon>
        <taxon>Gunneridae</taxon>
        <taxon>Pentapetalae</taxon>
        <taxon>rosids</taxon>
        <taxon>fabids</taxon>
        <taxon>Malpighiales</taxon>
        <taxon>Euphorbiaceae</taxon>
        <taxon>Crotonoideae</taxon>
        <taxon>Micrandreae</taxon>
        <taxon>Hevea</taxon>
    </lineage>
</organism>
<dbReference type="SMART" id="SM00355">
    <property type="entry name" value="ZnF_C2H2"/>
    <property type="match status" value="4"/>
</dbReference>
<dbReference type="PROSITE" id="PS50157">
    <property type="entry name" value="ZINC_FINGER_C2H2_2"/>
    <property type="match status" value="3"/>
</dbReference>
<proteinExistence type="predicted"/>
<keyword evidence="1" id="KW-0862">Zinc</keyword>
<feature type="compositionally biased region" description="Basic and acidic residues" evidence="2">
    <location>
        <begin position="293"/>
        <end position="313"/>
    </location>
</feature>
<feature type="domain" description="C2H2-type" evidence="3">
    <location>
        <begin position="460"/>
        <end position="482"/>
    </location>
</feature>
<feature type="domain" description="C2H2-type" evidence="3">
    <location>
        <begin position="96"/>
        <end position="123"/>
    </location>
</feature>
<dbReference type="InterPro" id="IPR036236">
    <property type="entry name" value="Znf_C2H2_sf"/>
</dbReference>
<gene>
    <name evidence="4" type="ORF">P3X46_031164</name>
</gene>
<feature type="compositionally biased region" description="Polar residues" evidence="2">
    <location>
        <begin position="136"/>
        <end position="157"/>
    </location>
</feature>
<evidence type="ECO:0000313" key="5">
    <source>
        <dbReference type="Proteomes" id="UP001174677"/>
    </source>
</evidence>
<dbReference type="PROSITE" id="PS00028">
    <property type="entry name" value="ZINC_FINGER_C2H2_1"/>
    <property type="match status" value="3"/>
</dbReference>
<keyword evidence="5" id="KW-1185">Reference proteome</keyword>
<keyword evidence="1" id="KW-0479">Metal-binding</keyword>
<comment type="caution">
    <text evidence="4">The sequence shown here is derived from an EMBL/GenBank/DDBJ whole genome shotgun (WGS) entry which is preliminary data.</text>
</comment>
<feature type="region of interest" description="Disordered" evidence="2">
    <location>
        <begin position="285"/>
        <end position="315"/>
    </location>
</feature>
<dbReference type="Proteomes" id="UP001174677">
    <property type="component" value="Chromosome 17"/>
</dbReference>